<dbReference type="InterPro" id="IPR037257">
    <property type="entry name" value="T2SS_E_N_sf"/>
</dbReference>
<reference evidence="2" key="1">
    <citation type="submission" date="2009-12" db="EMBL/GenBank/DDBJ databases">
        <authorList>
            <person name="Kielak A."/>
            <person name="van Veen J.A."/>
            <person name="Kowalchuk G.A."/>
        </authorList>
    </citation>
    <scope>NUCLEOTIDE SEQUENCE</scope>
</reference>
<dbReference type="EMBL" id="GU260698">
    <property type="protein sequence ID" value="ADC35751.1"/>
    <property type="molecule type" value="Genomic_DNA"/>
</dbReference>
<protein>
    <recommendedName>
        <fullName evidence="1">PatA-like N-terminal domain-containing protein</fullName>
    </recommendedName>
</protein>
<dbReference type="AlphaFoldDB" id="E3T607"/>
<feature type="domain" description="PatA-like N-terminal" evidence="1">
    <location>
        <begin position="7"/>
        <end position="160"/>
    </location>
</feature>
<organism evidence="2">
    <name type="scientific">uncultured bacterium 293</name>
    <dbReference type="NCBI Taxonomy" id="698389"/>
    <lineage>
        <taxon>Bacteria</taxon>
        <taxon>environmental samples</taxon>
    </lineage>
</organism>
<evidence type="ECO:0000313" key="2">
    <source>
        <dbReference type="EMBL" id="ADC35751.1"/>
    </source>
</evidence>
<dbReference type="PANTHER" id="PTHR36304:SF4">
    <property type="entry name" value="DUF4388 DOMAIN-CONTAINING PROTEIN"/>
    <property type="match status" value="1"/>
</dbReference>
<dbReference type="Pfam" id="PF14332">
    <property type="entry name" value="DUF4388"/>
    <property type="match status" value="1"/>
</dbReference>
<dbReference type="SUPFAM" id="SSF160246">
    <property type="entry name" value="EspE N-terminal domain-like"/>
    <property type="match status" value="1"/>
</dbReference>
<accession>E3T607</accession>
<reference evidence="2" key="2">
    <citation type="journal article" date="2010" name="Appl. Environ. Microbiol.">
        <title>Comparative analysis of acidobacterial genomic fragments from terrestrial and aquatic metagenomic libraries, with emphasis on acidobacteria subdivision 6.</title>
        <authorList>
            <person name="Kielak A.M."/>
            <person name="van Veen J.A."/>
            <person name="Kowalchuk G.A."/>
        </authorList>
    </citation>
    <scope>NUCLEOTIDE SEQUENCE</scope>
</reference>
<sequence length="376" mass="42232">MSDALAQGTLEDRSLPEVLRSLVQEKKTGVLRLTRGHLNKTVYLSDGRLIFATSNDPDERLGEMLLRKGLITYRTLEETVRAIQAGKRQGTILVESGEIRSRDLVEGVIEQVQEIIYRAFDWEEGEWRFEEGELPSREVIVLRMSTGDLVREGLRRVHRWTRIRKGVGSLAQCYALSPRATGLLASLSLRNDEMSLVASLDGPTPLEEIISAARGKDFEVCRAVWGLWAAGVLDRVPQDQAESGTRDLTQPHAERLAGASVGREIDRFNQLHRFLFELVSYALRERATVLFEHAFQAVGQEHAPLFEGVAVDSSGELDPIALRHNVVTREVARYLQGLDRLLEVEMTLARKMMGEKKAAIIADGLLELKQRQLEGK</sequence>
<evidence type="ECO:0000259" key="1">
    <source>
        <dbReference type="Pfam" id="PF14332"/>
    </source>
</evidence>
<proteinExistence type="predicted"/>
<dbReference type="InterPro" id="IPR025497">
    <property type="entry name" value="PatA-like_N"/>
</dbReference>
<dbReference type="PANTHER" id="PTHR36304">
    <property type="entry name" value="DOMAIN GTPASE-ACTIVATING PROTEIN, PUTATIVE-RELATED-RELATED"/>
    <property type="match status" value="1"/>
</dbReference>
<name>E3T607_9BACT</name>